<feature type="compositionally biased region" description="Basic residues" evidence="1">
    <location>
        <begin position="239"/>
        <end position="248"/>
    </location>
</feature>
<name>A0A399JDH1_9MICC</name>
<sequence>MTRPEPFDGSAFLPPGVKHVPGMAQELMDELAPLLAAEGIDLNNPPEDLDVFNAALRSASERRNMELFIPVGEERVRALVLVFSAIKQVAMGDEGTGIAVLSAAVPQATDTAPSVGHVCGVTWAMLDSVLSNRLAADALEGFVIPAGEEALRVAAAHTLIEARHGGATTSTAALIGLHNGANAMVGAVLALAGVLITAARRLDTSVTELMRGELGRGEAGELAAALARLETPEPSAGGRQRRKAHKKERRTEASTVRRADARLFNNAVAWYSRHEADDTEDVQMYSFGLEAALAVARGAGLDPHSPTDVCALATFVALLPPGDDDEAAGAEHLILLGSIPRYANYRVDQSQDDPEWQAALRRCIGIVEGSSAESDAGYHHASWPEPVGDLEGLVHRMVLAESEPERERRLAAELILPAVSGIPRVVEWVGKGRPVTSTGGVRRADIAALGGFLGLDVVGVASPSLSTEGPRELTSMWDHPLLENWWTTLLEMGILETSSTRVKPGEKAGHPLAPEEIEQFVRVMVAATILPSPEVLEPSEGYTAWVVINALTEAIERGAEAVLPTGLGFGAEVYAGPVLRGLADLGVANVTRDKRGTRVSVPADLRLPVAAGARYVVRVLQDAHELG</sequence>
<gene>
    <name evidence="2" type="ORF">DWB68_01570</name>
</gene>
<keyword evidence="3" id="KW-1185">Reference proteome</keyword>
<protein>
    <submittedName>
        <fullName evidence="2">Uncharacterized protein</fullName>
    </submittedName>
</protein>
<comment type="caution">
    <text evidence="2">The sequence shown here is derived from an EMBL/GenBank/DDBJ whole genome shotgun (WGS) entry which is preliminary data.</text>
</comment>
<organism evidence="2 3">
    <name type="scientific">Galactobacter valiniphilus</name>
    <dbReference type="NCBI Taxonomy" id="2676122"/>
    <lineage>
        <taxon>Bacteria</taxon>
        <taxon>Bacillati</taxon>
        <taxon>Actinomycetota</taxon>
        <taxon>Actinomycetes</taxon>
        <taxon>Micrococcales</taxon>
        <taxon>Micrococcaceae</taxon>
        <taxon>Galactobacter</taxon>
    </lineage>
</organism>
<dbReference type="Proteomes" id="UP000265419">
    <property type="component" value="Unassembled WGS sequence"/>
</dbReference>
<evidence type="ECO:0000313" key="2">
    <source>
        <dbReference type="EMBL" id="RII43611.1"/>
    </source>
</evidence>
<dbReference type="AlphaFoldDB" id="A0A399JDH1"/>
<proteinExistence type="predicted"/>
<evidence type="ECO:0000313" key="3">
    <source>
        <dbReference type="Proteomes" id="UP000265419"/>
    </source>
</evidence>
<dbReference type="RefSeq" id="WP_119423370.1">
    <property type="nucleotide sequence ID" value="NZ_QQXK01000002.1"/>
</dbReference>
<evidence type="ECO:0000256" key="1">
    <source>
        <dbReference type="SAM" id="MobiDB-lite"/>
    </source>
</evidence>
<dbReference type="EMBL" id="QQXK01000002">
    <property type="protein sequence ID" value="RII43611.1"/>
    <property type="molecule type" value="Genomic_DNA"/>
</dbReference>
<feature type="region of interest" description="Disordered" evidence="1">
    <location>
        <begin position="230"/>
        <end position="255"/>
    </location>
</feature>
<accession>A0A399JDH1</accession>
<reference evidence="2 3" key="1">
    <citation type="submission" date="2018-07" db="EMBL/GenBank/DDBJ databases">
        <title>Arthrobacter sp. nov., isolated from raw cow's milk with high bacterial count.</title>
        <authorList>
            <person name="Hahne J."/>
            <person name="Isele D."/>
            <person name="Lipski A."/>
        </authorList>
    </citation>
    <scope>NUCLEOTIDE SEQUENCE [LARGE SCALE GENOMIC DNA]</scope>
    <source>
        <strain evidence="2 3">JZ R-35</strain>
    </source>
</reference>